<dbReference type="Proteomes" id="UP001209318">
    <property type="component" value="Unassembled WGS sequence"/>
</dbReference>
<evidence type="ECO:0000256" key="3">
    <source>
        <dbReference type="ARBA" id="ARBA00022781"/>
    </source>
</evidence>
<dbReference type="PRINTS" id="PR00125">
    <property type="entry name" value="ATPASEDELTA"/>
</dbReference>
<keyword evidence="2 8" id="KW-0813">Transport</keyword>
<dbReference type="SUPFAM" id="SSF47928">
    <property type="entry name" value="N-terminal domain of the delta subunit of the F1F0-ATP synthase"/>
    <property type="match status" value="1"/>
</dbReference>
<keyword evidence="8" id="KW-1003">Cell membrane</keyword>
<evidence type="ECO:0000256" key="1">
    <source>
        <dbReference type="ARBA" id="ARBA00004370"/>
    </source>
</evidence>
<dbReference type="AlphaFoldDB" id="A0AAE3LQB4"/>
<comment type="function">
    <text evidence="8">F(1)F(0) ATP synthase produces ATP from ADP in the presence of a proton or sodium gradient. F-type ATPases consist of two structural domains, F(1) containing the extramembraneous catalytic core and F(0) containing the membrane proton channel, linked together by a central stalk and a peripheral stalk. During catalysis, ATP synthesis in the catalytic domain of F(1) is coupled via a rotary mechanism of the central stalk subunits to proton translocation.</text>
</comment>
<evidence type="ECO:0000313" key="9">
    <source>
        <dbReference type="EMBL" id="MCU9613299.1"/>
    </source>
</evidence>
<comment type="subcellular location">
    <subcellularLocation>
        <location evidence="8">Cell membrane</location>
        <topology evidence="8">Peripheral membrane protein</topology>
    </subcellularLocation>
    <subcellularLocation>
        <location evidence="1">Membrane</location>
    </subcellularLocation>
</comment>
<evidence type="ECO:0000256" key="2">
    <source>
        <dbReference type="ARBA" id="ARBA00022448"/>
    </source>
</evidence>
<reference evidence="9" key="1">
    <citation type="submission" date="2022-10" db="EMBL/GenBank/DDBJ databases">
        <title>Description of Fervidibacillus gen. nov. in the family Fervidibacillaceae fam. nov. with two species, Fervidibacillus albus sp. nov., and Fervidibacillus halotolerans sp. nov., isolated from tidal flat sediments.</title>
        <authorList>
            <person name="Kwon K.K."/>
            <person name="Yang S.-H."/>
        </authorList>
    </citation>
    <scope>NUCLEOTIDE SEQUENCE</scope>
    <source>
        <strain evidence="9">JCM 19140</strain>
    </source>
</reference>
<accession>A0AAE3LQB4</accession>
<dbReference type="GO" id="GO:0046933">
    <property type="term" value="F:proton-transporting ATP synthase activity, rotational mechanism"/>
    <property type="evidence" value="ECO:0007669"/>
    <property type="project" value="UniProtKB-UniRule"/>
</dbReference>
<evidence type="ECO:0000256" key="8">
    <source>
        <dbReference type="HAMAP-Rule" id="MF_01416"/>
    </source>
</evidence>
<dbReference type="RefSeq" id="WP_263072509.1">
    <property type="nucleotide sequence ID" value="NZ_JAOUSF010000002.1"/>
</dbReference>
<comment type="similarity">
    <text evidence="8">Belongs to the ATPase delta chain family.</text>
</comment>
<comment type="caution">
    <text evidence="9">The sequence shown here is derived from an EMBL/GenBank/DDBJ whole genome shotgun (WGS) entry which is preliminary data.</text>
</comment>
<dbReference type="HAMAP" id="MF_01416">
    <property type="entry name" value="ATP_synth_delta_bact"/>
    <property type="match status" value="1"/>
</dbReference>
<keyword evidence="10" id="KW-1185">Reference proteome</keyword>
<evidence type="ECO:0000256" key="5">
    <source>
        <dbReference type="ARBA" id="ARBA00023136"/>
    </source>
</evidence>
<organism evidence="9 10">
    <name type="scientific">Perspicuibacillus lycopersici</name>
    <dbReference type="NCBI Taxonomy" id="1325689"/>
    <lineage>
        <taxon>Bacteria</taxon>
        <taxon>Bacillati</taxon>
        <taxon>Bacillota</taxon>
        <taxon>Bacilli</taxon>
        <taxon>Bacillales</taxon>
        <taxon>Bacillaceae</taxon>
        <taxon>Perspicuibacillus</taxon>
    </lineage>
</organism>
<dbReference type="PROSITE" id="PS00389">
    <property type="entry name" value="ATPASE_DELTA"/>
    <property type="match status" value="1"/>
</dbReference>
<dbReference type="InterPro" id="IPR020781">
    <property type="entry name" value="ATPase_OSCP/d_CS"/>
</dbReference>
<dbReference type="NCBIfam" id="NF004403">
    <property type="entry name" value="PRK05758.2-4"/>
    <property type="match status" value="1"/>
</dbReference>
<name>A0AAE3LQB4_9BACI</name>
<dbReference type="InterPro" id="IPR000711">
    <property type="entry name" value="ATPase_OSCP/dsu"/>
</dbReference>
<evidence type="ECO:0000256" key="4">
    <source>
        <dbReference type="ARBA" id="ARBA00023065"/>
    </source>
</evidence>
<keyword evidence="3 8" id="KW-0375">Hydrogen ion transport</keyword>
<evidence type="ECO:0000256" key="7">
    <source>
        <dbReference type="ARBA" id="ARBA00023310"/>
    </source>
</evidence>
<protein>
    <recommendedName>
        <fullName evidence="8">ATP synthase subunit delta</fullName>
    </recommendedName>
    <alternativeName>
        <fullName evidence="8">ATP synthase F(1) sector subunit delta</fullName>
    </alternativeName>
    <alternativeName>
        <fullName evidence="8">F-type ATPase subunit delta</fullName>
        <shortName evidence="8">F-ATPase subunit delta</shortName>
    </alternativeName>
</protein>
<dbReference type="Pfam" id="PF00213">
    <property type="entry name" value="OSCP"/>
    <property type="match status" value="1"/>
</dbReference>
<dbReference type="EMBL" id="JAOUSF010000002">
    <property type="protein sequence ID" value="MCU9613299.1"/>
    <property type="molecule type" value="Genomic_DNA"/>
</dbReference>
<comment type="function">
    <text evidence="8">This protein is part of the stalk that links CF(0) to CF(1). It either transmits conformational changes from CF(0) to CF(1) or is implicated in proton conduction.</text>
</comment>
<keyword evidence="4 8" id="KW-0406">Ion transport</keyword>
<evidence type="ECO:0000256" key="6">
    <source>
        <dbReference type="ARBA" id="ARBA00023196"/>
    </source>
</evidence>
<keyword evidence="7 8" id="KW-0066">ATP synthesis</keyword>
<keyword evidence="5 8" id="KW-0472">Membrane</keyword>
<proteinExistence type="inferred from homology"/>
<dbReference type="Gene3D" id="1.10.520.20">
    <property type="entry name" value="N-terminal domain of the delta subunit of the F1F0-ATP synthase"/>
    <property type="match status" value="1"/>
</dbReference>
<keyword evidence="6 8" id="KW-0139">CF(1)</keyword>
<dbReference type="GO" id="GO:0005886">
    <property type="term" value="C:plasma membrane"/>
    <property type="evidence" value="ECO:0007669"/>
    <property type="project" value="UniProtKB-SubCell"/>
</dbReference>
<dbReference type="GO" id="GO:0045259">
    <property type="term" value="C:proton-transporting ATP synthase complex"/>
    <property type="evidence" value="ECO:0007669"/>
    <property type="project" value="UniProtKB-KW"/>
</dbReference>
<dbReference type="NCBIfam" id="TIGR01145">
    <property type="entry name" value="ATP_synt_delta"/>
    <property type="match status" value="1"/>
</dbReference>
<sequence length="181" mass="20340">MKHTITGNKYAIALFQLALENNEVDKLENDLRVVKEVFESTPELTTLLQSPNVSKEHKKATVTEAFASLSPFIINTLQLLIERHRVEHITPMVEKFIELSLDRKGIAEATVESVRPLTDVEKATLSSVFAQKINKSALEIQNNINSDLLGGLKIQIGNRIYDGSLRGKLDRLKRELVGYQS</sequence>
<dbReference type="InterPro" id="IPR026015">
    <property type="entry name" value="ATP_synth_OSCP/delta_N_sf"/>
</dbReference>
<dbReference type="PANTHER" id="PTHR11910">
    <property type="entry name" value="ATP SYNTHASE DELTA CHAIN"/>
    <property type="match status" value="1"/>
</dbReference>
<evidence type="ECO:0000313" key="10">
    <source>
        <dbReference type="Proteomes" id="UP001209318"/>
    </source>
</evidence>
<gene>
    <name evidence="8" type="primary">atpH</name>
    <name evidence="9" type="ORF">OEV98_06995</name>
</gene>